<feature type="compositionally biased region" description="Acidic residues" evidence="1">
    <location>
        <begin position="62"/>
        <end position="72"/>
    </location>
</feature>
<organism evidence="2 3">
    <name type="scientific">Verticillium longisporum</name>
    <name type="common">Verticillium dahliae var. longisporum</name>
    <dbReference type="NCBI Taxonomy" id="100787"/>
    <lineage>
        <taxon>Eukaryota</taxon>
        <taxon>Fungi</taxon>
        <taxon>Dikarya</taxon>
        <taxon>Ascomycota</taxon>
        <taxon>Pezizomycotina</taxon>
        <taxon>Sordariomycetes</taxon>
        <taxon>Hypocreomycetidae</taxon>
        <taxon>Glomerellales</taxon>
        <taxon>Plectosphaerellaceae</taxon>
        <taxon>Verticillium</taxon>
    </lineage>
</organism>
<sequence length="140" mass="15498">PSTGSRRRRRSGQGAQDGRQGRPVGRRTGNRKDGARARDQPGARHQDPLLPHCRQRDLLDRSEEDGDLDGELQEGHWAQGPRNKGGLRGRGDGADAGGGREPPRRLRQDHQHPAHRPQERQGTEEAAPRPQHIRGHPEGA</sequence>
<name>A0A0G4MHP6_VERLO</name>
<evidence type="ECO:0000256" key="1">
    <source>
        <dbReference type="SAM" id="MobiDB-lite"/>
    </source>
</evidence>
<reference evidence="2 3" key="1">
    <citation type="submission" date="2015-05" db="EMBL/GenBank/DDBJ databases">
        <authorList>
            <person name="Wang D.B."/>
            <person name="Wang M."/>
        </authorList>
    </citation>
    <scope>NUCLEOTIDE SEQUENCE [LARGE SCALE GENOMIC DNA]</scope>
    <source>
        <strain evidence="2">VL1</strain>
    </source>
</reference>
<dbReference type="EMBL" id="CVQH01022607">
    <property type="protein sequence ID" value="CRK33707.1"/>
    <property type="molecule type" value="Genomic_DNA"/>
</dbReference>
<keyword evidence="3" id="KW-1185">Reference proteome</keyword>
<proteinExistence type="predicted"/>
<evidence type="ECO:0000313" key="3">
    <source>
        <dbReference type="Proteomes" id="UP000044602"/>
    </source>
</evidence>
<gene>
    <name evidence="2" type="ORF">BN1708_019284</name>
</gene>
<feature type="compositionally biased region" description="Low complexity" evidence="1">
    <location>
        <begin position="12"/>
        <end position="22"/>
    </location>
</feature>
<protein>
    <submittedName>
        <fullName evidence="2">Uncharacterized protein</fullName>
    </submittedName>
</protein>
<evidence type="ECO:0000313" key="2">
    <source>
        <dbReference type="EMBL" id="CRK33707.1"/>
    </source>
</evidence>
<accession>A0A0G4MHP6</accession>
<feature type="non-terminal residue" evidence="2">
    <location>
        <position position="140"/>
    </location>
</feature>
<feature type="compositionally biased region" description="Basic and acidic residues" evidence="1">
    <location>
        <begin position="101"/>
        <end position="127"/>
    </location>
</feature>
<feature type="compositionally biased region" description="Basic residues" evidence="1">
    <location>
        <begin position="1"/>
        <end position="11"/>
    </location>
</feature>
<feature type="region of interest" description="Disordered" evidence="1">
    <location>
        <begin position="1"/>
        <end position="140"/>
    </location>
</feature>
<feature type="compositionally biased region" description="Basic and acidic residues" evidence="1">
    <location>
        <begin position="30"/>
        <end position="47"/>
    </location>
</feature>
<dbReference type="Proteomes" id="UP000044602">
    <property type="component" value="Unassembled WGS sequence"/>
</dbReference>
<feature type="non-terminal residue" evidence="2">
    <location>
        <position position="1"/>
    </location>
</feature>
<dbReference type="AlphaFoldDB" id="A0A0G4MHP6"/>